<sequence length="95" mass="9811">MQPGPSAALSLLQAPAQPASDGFISLPLPLEFRDAGVFWVPLCAGVFRALICAGAFWAPFGAGVCLAVTDTPSCRPGVAAWPTKTSSGTSTWIVY</sequence>
<comment type="caution">
    <text evidence="1">The sequence shown here is derived from an EMBL/GenBank/DDBJ whole genome shotgun (WGS) entry which is preliminary data.</text>
</comment>
<dbReference type="EMBL" id="JAGEUA010000007">
    <property type="protein sequence ID" value="KAL0969668.1"/>
    <property type="molecule type" value="Genomic_DNA"/>
</dbReference>
<reference evidence="1 2" key="1">
    <citation type="submission" date="2024-06" db="EMBL/GenBank/DDBJ databases">
        <authorList>
            <person name="Pan Q."/>
            <person name="Wen M."/>
            <person name="Jouanno E."/>
            <person name="Zahm M."/>
            <person name="Klopp C."/>
            <person name="Cabau C."/>
            <person name="Louis A."/>
            <person name="Berthelot C."/>
            <person name="Parey E."/>
            <person name="Roest Crollius H."/>
            <person name="Montfort J."/>
            <person name="Robinson-Rechavi M."/>
            <person name="Bouchez O."/>
            <person name="Lampietro C."/>
            <person name="Lopez Roques C."/>
            <person name="Donnadieu C."/>
            <person name="Postlethwait J."/>
            <person name="Bobe J."/>
            <person name="Verreycken H."/>
            <person name="Guiguen Y."/>
        </authorList>
    </citation>
    <scope>NUCLEOTIDE SEQUENCE [LARGE SCALE GENOMIC DNA]</scope>
    <source>
        <strain evidence="1">Up_M1</strain>
        <tissue evidence="1">Testis</tissue>
    </source>
</reference>
<dbReference type="Proteomes" id="UP001557470">
    <property type="component" value="Unassembled WGS sequence"/>
</dbReference>
<accession>A0ABD0WI74</accession>
<protein>
    <submittedName>
        <fullName evidence="1">Uncharacterized protein</fullName>
    </submittedName>
</protein>
<evidence type="ECO:0000313" key="1">
    <source>
        <dbReference type="EMBL" id="KAL0969668.1"/>
    </source>
</evidence>
<dbReference type="AlphaFoldDB" id="A0ABD0WI74"/>
<proteinExistence type="predicted"/>
<evidence type="ECO:0000313" key="2">
    <source>
        <dbReference type="Proteomes" id="UP001557470"/>
    </source>
</evidence>
<organism evidence="1 2">
    <name type="scientific">Umbra pygmaea</name>
    <name type="common">Eastern mudminnow</name>
    <dbReference type="NCBI Taxonomy" id="75934"/>
    <lineage>
        <taxon>Eukaryota</taxon>
        <taxon>Metazoa</taxon>
        <taxon>Chordata</taxon>
        <taxon>Craniata</taxon>
        <taxon>Vertebrata</taxon>
        <taxon>Euteleostomi</taxon>
        <taxon>Actinopterygii</taxon>
        <taxon>Neopterygii</taxon>
        <taxon>Teleostei</taxon>
        <taxon>Protacanthopterygii</taxon>
        <taxon>Esociformes</taxon>
        <taxon>Umbridae</taxon>
        <taxon>Umbra</taxon>
    </lineage>
</organism>
<name>A0ABD0WI74_UMBPY</name>
<gene>
    <name evidence="1" type="ORF">UPYG_G00230540</name>
</gene>
<keyword evidence="2" id="KW-1185">Reference proteome</keyword>